<dbReference type="AlphaFoldDB" id="A0A061QNU5"/>
<gene>
    <name evidence="1" type="ORF">TSPGSL018_29847</name>
</gene>
<sequence length="183" mass="20259">RRVKHLAYKRLKATAKELRDRSFDSAWEFLPSDWVSFKFCDPLVIELGTLKKLVADHKSVASVTMEATLTFGWQRETRTMSVLPALRKYEKTAISLFGPVKQYMRAGIVNNGLVIVDLTVESITGQVIKSTTTDHFAPGEKIRRANCENGDLLIPASHMVCPSEKSAISPSATTSCGTTKALI</sequence>
<name>A0A061QNU5_9CHLO</name>
<proteinExistence type="predicted"/>
<dbReference type="EMBL" id="GBEZ01027198">
    <property type="protein sequence ID" value="JAC60084.1"/>
    <property type="molecule type" value="Transcribed_RNA"/>
</dbReference>
<reference evidence="1" key="1">
    <citation type="submission" date="2014-05" db="EMBL/GenBank/DDBJ databases">
        <title>The transcriptome of the halophilic microalga Tetraselmis sp. GSL018 isolated from the Great Salt Lake, Utah.</title>
        <authorList>
            <person name="Jinkerson R.E."/>
            <person name="D'Adamo S."/>
            <person name="Posewitz M.C."/>
        </authorList>
    </citation>
    <scope>NUCLEOTIDE SEQUENCE</scope>
    <source>
        <strain evidence="1">GSL018</strain>
    </source>
</reference>
<accession>A0A061QNU5</accession>
<evidence type="ECO:0000313" key="1">
    <source>
        <dbReference type="EMBL" id="JAC60084.1"/>
    </source>
</evidence>
<protein>
    <submittedName>
        <fullName evidence="1">Uncharacterized protein</fullName>
    </submittedName>
</protein>
<feature type="non-terminal residue" evidence="1">
    <location>
        <position position="1"/>
    </location>
</feature>
<organism evidence="1">
    <name type="scientific">Tetraselmis sp. GSL018</name>
    <dbReference type="NCBI Taxonomy" id="582737"/>
    <lineage>
        <taxon>Eukaryota</taxon>
        <taxon>Viridiplantae</taxon>
        <taxon>Chlorophyta</taxon>
        <taxon>core chlorophytes</taxon>
        <taxon>Chlorodendrophyceae</taxon>
        <taxon>Chlorodendrales</taxon>
        <taxon>Chlorodendraceae</taxon>
        <taxon>Tetraselmis</taxon>
    </lineage>
</organism>